<dbReference type="GO" id="GO:0016740">
    <property type="term" value="F:transferase activity"/>
    <property type="evidence" value="ECO:0007669"/>
    <property type="project" value="UniProtKB-KW"/>
</dbReference>
<dbReference type="OrthoDB" id="9786347at2"/>
<dbReference type="NCBIfam" id="TIGR03342">
    <property type="entry name" value="dsrC_tusE_dsvC"/>
    <property type="match status" value="1"/>
</dbReference>
<comment type="caution">
    <text evidence="6">The sequence shown here is derived from an EMBL/GenBank/DDBJ whole genome shotgun (WGS) entry which is preliminary data.</text>
</comment>
<dbReference type="Pfam" id="PF04358">
    <property type="entry name" value="DsrC"/>
    <property type="match status" value="1"/>
</dbReference>
<dbReference type="PATRIC" id="fig|54398.3.peg.640"/>
<dbReference type="InterPro" id="IPR042072">
    <property type="entry name" value="DsrC-like_C"/>
</dbReference>
<dbReference type="RefSeq" id="WP_005959163.1">
    <property type="nucleotide sequence ID" value="NZ_KQ556867.1"/>
</dbReference>
<dbReference type="EMBL" id="LDXT01000093">
    <property type="protein sequence ID" value="KRT54139.1"/>
    <property type="molecule type" value="Genomic_DNA"/>
</dbReference>
<proteinExistence type="inferred from homology"/>
<keyword evidence="8" id="KW-1185">Reference proteome</keyword>
<dbReference type="Gene3D" id="3.30.1420.10">
    <property type="match status" value="1"/>
</dbReference>
<evidence type="ECO:0000256" key="2">
    <source>
        <dbReference type="ARBA" id="ARBA00022490"/>
    </source>
</evidence>
<dbReference type="Proteomes" id="UP000051634">
    <property type="component" value="Unassembled WGS sequence"/>
</dbReference>
<dbReference type="GO" id="GO:0097163">
    <property type="term" value="F:sulfur carrier activity"/>
    <property type="evidence" value="ECO:0007669"/>
    <property type="project" value="TreeGrafter"/>
</dbReference>
<comment type="similarity">
    <text evidence="3">Belongs to the dsrC/tusE family.</text>
</comment>
<gene>
    <name evidence="5" type="ORF">Ga0074115_10336</name>
    <name evidence="6" type="ORF">Ga0076813_15026</name>
</gene>
<dbReference type="GO" id="GO:0005737">
    <property type="term" value="C:cytoplasm"/>
    <property type="evidence" value="ECO:0007669"/>
    <property type="project" value="UniProtKB-SubCell"/>
</dbReference>
<dbReference type="SUPFAM" id="SSF69721">
    <property type="entry name" value="DsrC, the gamma subunit of dissimilatory sulfite reductase"/>
    <property type="match status" value="1"/>
</dbReference>
<feature type="region of interest" description="Disordered" evidence="4">
    <location>
        <begin position="98"/>
        <end position="121"/>
    </location>
</feature>
<reference evidence="7 8" key="1">
    <citation type="submission" date="2015-11" db="EMBL/GenBank/DDBJ databases">
        <title>The genome of Candidatus Endoriftia persephone in Ridgeia piscesae and population structure of the North Eastern Pacific vestimentiferan symbionts.</title>
        <authorList>
            <person name="Perez M."/>
            <person name="Juniper K.S."/>
        </authorList>
    </citation>
    <scope>NUCLEOTIDE SEQUENCE [LARGE SCALE GENOMIC DNA]</scope>
    <source>
        <strain evidence="6">Ind10</strain>
        <strain evidence="5">Ind11</strain>
    </source>
</reference>
<evidence type="ECO:0000256" key="3">
    <source>
        <dbReference type="PIRNR" id="PIRNR006223"/>
    </source>
</evidence>
<dbReference type="STRING" id="54398.Ga0074115_10336"/>
<keyword evidence="2" id="KW-0963">Cytoplasm</keyword>
<dbReference type="EC" id="2.8.1.-" evidence="3"/>
<dbReference type="InterPro" id="IPR007453">
    <property type="entry name" value="DsrC/TusE"/>
</dbReference>
<evidence type="ECO:0000313" key="6">
    <source>
        <dbReference type="EMBL" id="KRT59210.1"/>
    </source>
</evidence>
<sequence length="121" mass="14228">MSTNPYATRIEYLDVDGKKVATDQEGYIQDMDEWSEGFVKALAEKEGLELIDDHWDVINYIRDYYEEHRVQAQVRDMIKHFRTAWGKERGNNRYLHDIFPKGGPQKQGNRLAGIRKTKGEH</sequence>
<evidence type="ECO:0000313" key="8">
    <source>
        <dbReference type="Proteomes" id="UP000051634"/>
    </source>
</evidence>
<dbReference type="AlphaFoldDB" id="A0A0T5Z8K1"/>
<dbReference type="Proteomes" id="UP000051276">
    <property type="component" value="Unassembled WGS sequence"/>
</dbReference>
<dbReference type="EMBL" id="LMXI01000192">
    <property type="protein sequence ID" value="KRT59210.1"/>
    <property type="molecule type" value="Genomic_DNA"/>
</dbReference>
<dbReference type="PANTHER" id="PTHR37010">
    <property type="entry name" value="SULFURTRANSFERASE TUSE"/>
    <property type="match status" value="1"/>
</dbReference>
<evidence type="ECO:0000313" key="7">
    <source>
        <dbReference type="Proteomes" id="UP000051276"/>
    </source>
</evidence>
<comment type="function">
    <text evidence="3">Part of a sulfur-relay system.</text>
</comment>
<organism evidence="6 7">
    <name type="scientific">endosymbiont of Ridgeia piscesae</name>
    <dbReference type="NCBI Taxonomy" id="54398"/>
    <lineage>
        <taxon>Bacteria</taxon>
        <taxon>Pseudomonadati</taxon>
        <taxon>Pseudomonadota</taxon>
        <taxon>Gammaproteobacteria</taxon>
        <taxon>sulfur-oxidizing symbionts</taxon>
    </lineage>
</organism>
<dbReference type="Gene3D" id="1.10.10.370">
    <property type="entry name" value="DsrC-like protein, C-terminal domain"/>
    <property type="match status" value="1"/>
</dbReference>
<keyword evidence="3" id="KW-0808">Transferase</keyword>
<dbReference type="InterPro" id="IPR043163">
    <property type="entry name" value="DsrC-like_N"/>
</dbReference>
<evidence type="ECO:0000256" key="1">
    <source>
        <dbReference type="ARBA" id="ARBA00004496"/>
    </source>
</evidence>
<evidence type="ECO:0000313" key="5">
    <source>
        <dbReference type="EMBL" id="KRT54139.1"/>
    </source>
</evidence>
<comment type="subcellular location">
    <subcellularLocation>
        <location evidence="1">Cytoplasm</location>
    </subcellularLocation>
</comment>
<evidence type="ECO:0000256" key="4">
    <source>
        <dbReference type="SAM" id="MobiDB-lite"/>
    </source>
</evidence>
<dbReference type="PIRSF" id="PIRSF006223">
    <property type="entry name" value="DsrC_TusE"/>
    <property type="match status" value="1"/>
</dbReference>
<protein>
    <recommendedName>
        <fullName evidence="3">Sulfurtransferase</fullName>
        <ecNumber evidence="3">2.8.1.-</ecNumber>
    </recommendedName>
</protein>
<accession>A0A0T5Z8K1</accession>
<dbReference type="InterPro" id="IPR025526">
    <property type="entry name" value="DsrC-like_dom_sf"/>
</dbReference>
<dbReference type="GO" id="GO:0002143">
    <property type="term" value="P:tRNA wobble position uridine thiolation"/>
    <property type="evidence" value="ECO:0007669"/>
    <property type="project" value="TreeGrafter"/>
</dbReference>
<dbReference type="PANTHER" id="PTHR37010:SF1">
    <property type="entry name" value="SULFURTRANSFERASE TUSE"/>
    <property type="match status" value="1"/>
</dbReference>
<name>A0A0T5Z8K1_9GAMM</name>